<evidence type="ECO:0000256" key="2">
    <source>
        <dbReference type="SAM" id="Phobius"/>
    </source>
</evidence>
<reference evidence="3" key="1">
    <citation type="submission" date="2020-05" db="EMBL/GenBank/DDBJ databases">
        <authorList>
            <person name="Chiriac C."/>
            <person name="Salcher M."/>
            <person name="Ghai R."/>
            <person name="Kavagutti S V."/>
        </authorList>
    </citation>
    <scope>NUCLEOTIDE SEQUENCE</scope>
</reference>
<keyword evidence="2" id="KW-0472">Membrane</keyword>
<evidence type="ECO:0000313" key="4">
    <source>
        <dbReference type="EMBL" id="CAB4213003.1"/>
    </source>
</evidence>
<accession>A0A6J5QF21</accession>
<keyword evidence="2" id="KW-1133">Transmembrane helix</keyword>
<sequence length="103" mass="11831">MIEPISIIGYISLIIGSILALASRIPKQTITNQKELIETYEKRLKALEDQKEEDRKQHIENVKAIAELQGQINVYKELPLQQMADTMREIAQTNKKILEIVSK</sequence>
<proteinExistence type="predicted"/>
<dbReference type="EMBL" id="LR797394">
    <property type="protein sequence ID" value="CAB4213003.1"/>
    <property type="molecule type" value="Genomic_DNA"/>
</dbReference>
<dbReference type="EMBL" id="LR797026">
    <property type="protein sequence ID" value="CAB4183069.1"/>
    <property type="molecule type" value="Genomic_DNA"/>
</dbReference>
<gene>
    <name evidence="3" type="ORF">UFOVP1085_36</name>
    <name evidence="4" type="ORF">UFOVP1439_56</name>
</gene>
<organism evidence="3">
    <name type="scientific">uncultured Caudovirales phage</name>
    <dbReference type="NCBI Taxonomy" id="2100421"/>
    <lineage>
        <taxon>Viruses</taxon>
        <taxon>Duplodnaviria</taxon>
        <taxon>Heunggongvirae</taxon>
        <taxon>Uroviricota</taxon>
        <taxon>Caudoviricetes</taxon>
        <taxon>Peduoviridae</taxon>
        <taxon>Maltschvirus</taxon>
        <taxon>Maltschvirus maltsch</taxon>
    </lineage>
</organism>
<feature type="coiled-coil region" evidence="1">
    <location>
        <begin position="30"/>
        <end position="57"/>
    </location>
</feature>
<protein>
    <submittedName>
        <fullName evidence="3">Uncharacterized protein</fullName>
    </submittedName>
</protein>
<name>A0A6J5QF21_9CAUD</name>
<evidence type="ECO:0000256" key="1">
    <source>
        <dbReference type="SAM" id="Coils"/>
    </source>
</evidence>
<keyword evidence="1" id="KW-0175">Coiled coil</keyword>
<feature type="transmembrane region" description="Helical" evidence="2">
    <location>
        <begin position="6"/>
        <end position="25"/>
    </location>
</feature>
<keyword evidence="2" id="KW-0812">Transmembrane</keyword>
<evidence type="ECO:0000313" key="3">
    <source>
        <dbReference type="EMBL" id="CAB4183069.1"/>
    </source>
</evidence>